<dbReference type="Gene3D" id="1.25.10.10">
    <property type="entry name" value="Leucine-rich Repeat Variant"/>
    <property type="match status" value="1"/>
</dbReference>
<dbReference type="PANTHER" id="PTHR12663">
    <property type="entry name" value="ANDROGEN INDUCED INHIBITOR OF PROLIFERATION AS3 / PDS5-RELATED"/>
    <property type="match status" value="1"/>
</dbReference>
<dbReference type="Proteomes" id="UP000078284">
    <property type="component" value="Chromosome 1"/>
</dbReference>
<evidence type="ECO:0000256" key="5">
    <source>
        <dbReference type="ARBA" id="ARBA00023204"/>
    </source>
</evidence>
<evidence type="ECO:0000256" key="3">
    <source>
        <dbReference type="ARBA" id="ARBA00022763"/>
    </source>
</evidence>
<evidence type="ECO:0000256" key="8">
    <source>
        <dbReference type="SAM" id="MobiDB-lite"/>
    </source>
</evidence>
<keyword evidence="3" id="KW-0227">DNA damage</keyword>
<comment type="subcellular location">
    <subcellularLocation>
        <location evidence="1">Nucleus</location>
    </subcellularLocation>
</comment>
<evidence type="ECO:0000256" key="1">
    <source>
        <dbReference type="ARBA" id="ARBA00004123"/>
    </source>
</evidence>
<feature type="compositionally biased region" description="Polar residues" evidence="8">
    <location>
        <begin position="1401"/>
        <end position="1417"/>
    </location>
</feature>
<dbReference type="GO" id="GO:0006281">
    <property type="term" value="P:DNA repair"/>
    <property type="evidence" value="ECO:0007669"/>
    <property type="project" value="UniProtKB-KW"/>
</dbReference>
<dbReference type="ExpressionAtlas" id="A0A178W2R1">
    <property type="expression patterns" value="baseline and differential"/>
</dbReference>
<dbReference type="PANTHER" id="PTHR12663:SF50">
    <property type="entry name" value="SISTER CHROMATID COHESION PROTEIN PDS5 HOMOLOG B"/>
    <property type="match status" value="1"/>
</dbReference>
<gene>
    <name evidence="9" type="ordered locus">AXX17_At1g72170</name>
</gene>
<evidence type="ECO:0008006" key="11">
    <source>
        <dbReference type="Google" id="ProtNLM"/>
    </source>
</evidence>
<keyword evidence="6" id="KW-0539">Nucleus</keyword>
<dbReference type="InterPro" id="IPR016024">
    <property type="entry name" value="ARM-type_fold"/>
</dbReference>
<dbReference type="EMBL" id="LUHQ01000001">
    <property type="protein sequence ID" value="OAP12780.1"/>
    <property type="molecule type" value="Genomic_DNA"/>
</dbReference>
<evidence type="ECO:0000256" key="2">
    <source>
        <dbReference type="ARBA" id="ARBA00022618"/>
    </source>
</evidence>
<dbReference type="Pfam" id="PF20168">
    <property type="entry name" value="PDS5"/>
    <property type="match status" value="1"/>
</dbReference>
<dbReference type="InterPro" id="IPR011989">
    <property type="entry name" value="ARM-like"/>
</dbReference>
<accession>A0A178W2R1</accession>
<dbReference type="GO" id="GO:0007064">
    <property type="term" value="P:mitotic sister chromatid cohesion"/>
    <property type="evidence" value="ECO:0007669"/>
    <property type="project" value="InterPro"/>
</dbReference>
<evidence type="ECO:0000313" key="9">
    <source>
        <dbReference type="EMBL" id="OAP12780.1"/>
    </source>
</evidence>
<evidence type="ECO:0000256" key="7">
    <source>
        <dbReference type="ARBA" id="ARBA00023306"/>
    </source>
</evidence>
<organism evidence="9 10">
    <name type="scientific">Arabidopsis thaliana</name>
    <name type="common">Mouse-ear cress</name>
    <dbReference type="NCBI Taxonomy" id="3702"/>
    <lineage>
        <taxon>Eukaryota</taxon>
        <taxon>Viridiplantae</taxon>
        <taxon>Streptophyta</taxon>
        <taxon>Embryophyta</taxon>
        <taxon>Tracheophyta</taxon>
        <taxon>Spermatophyta</taxon>
        <taxon>Magnoliopsida</taxon>
        <taxon>eudicotyledons</taxon>
        <taxon>Gunneridae</taxon>
        <taxon>Pentapetalae</taxon>
        <taxon>rosids</taxon>
        <taxon>malvids</taxon>
        <taxon>Brassicales</taxon>
        <taxon>Brassicaceae</taxon>
        <taxon>Camelineae</taxon>
        <taxon>Arabidopsis</taxon>
    </lineage>
</organism>
<evidence type="ECO:0000313" key="10">
    <source>
        <dbReference type="Proteomes" id="UP000078284"/>
    </source>
</evidence>
<dbReference type="SUPFAM" id="SSF48371">
    <property type="entry name" value="ARM repeat"/>
    <property type="match status" value="1"/>
</dbReference>
<keyword evidence="5" id="KW-0234">DNA repair</keyword>
<keyword evidence="4" id="KW-0498">Mitosis</keyword>
<keyword evidence="2" id="KW-0132">Cell division</keyword>
<proteinExistence type="predicted"/>
<feature type="compositionally biased region" description="Low complexity" evidence="8">
    <location>
        <begin position="1367"/>
        <end position="1380"/>
    </location>
</feature>
<dbReference type="GO" id="GO:0035825">
    <property type="term" value="P:homologous recombination"/>
    <property type="evidence" value="ECO:0007669"/>
    <property type="project" value="UniProtKB-ARBA"/>
</dbReference>
<feature type="region of interest" description="Disordered" evidence="8">
    <location>
        <begin position="1336"/>
        <end position="1429"/>
    </location>
</feature>
<comment type="caution">
    <text evidence="9">The sequence shown here is derived from an EMBL/GenBank/DDBJ whole genome shotgun (WGS) entry which is preliminary data.</text>
</comment>
<dbReference type="CDD" id="cd20404">
    <property type="entry name" value="Tudor_Agenet_AtEML-like"/>
    <property type="match status" value="1"/>
</dbReference>
<dbReference type="CDD" id="cd19953">
    <property type="entry name" value="PDS5"/>
    <property type="match status" value="1"/>
</dbReference>
<dbReference type="Gene3D" id="2.30.30.140">
    <property type="match status" value="1"/>
</dbReference>
<reference evidence="10" key="1">
    <citation type="journal article" date="2016" name="Proc. Natl. Acad. Sci. U.S.A.">
        <title>Chromosome-level assembly of Arabidopsis thaliana Ler reveals the extent of translocation and inversion polymorphisms.</title>
        <authorList>
            <person name="Zapata L."/>
            <person name="Ding J."/>
            <person name="Willing E.M."/>
            <person name="Hartwig B."/>
            <person name="Bezdan D."/>
            <person name="Jiao W.B."/>
            <person name="Patel V."/>
            <person name="Velikkakam James G."/>
            <person name="Koornneef M."/>
            <person name="Ossowski S."/>
            <person name="Schneeberger K."/>
        </authorList>
    </citation>
    <scope>NUCLEOTIDE SEQUENCE [LARGE SCALE GENOMIC DNA]</scope>
    <source>
        <strain evidence="10">cv. Landsberg erecta</strain>
    </source>
</reference>
<dbReference type="GO" id="GO:0051301">
    <property type="term" value="P:cell division"/>
    <property type="evidence" value="ECO:0007669"/>
    <property type="project" value="UniProtKB-KW"/>
</dbReference>
<keyword evidence="7" id="KW-0131">Cell cycle</keyword>
<name>A0A178W2R1_ARATH</name>
<dbReference type="InterPro" id="IPR039776">
    <property type="entry name" value="Pds5"/>
</dbReference>
<dbReference type="GO" id="GO:0005634">
    <property type="term" value="C:nucleus"/>
    <property type="evidence" value="ECO:0007669"/>
    <property type="project" value="UniProtKB-SubCell"/>
</dbReference>
<protein>
    <recommendedName>
        <fullName evidence="11">ARM repeat superfamily protein</fullName>
    </recommendedName>
</protein>
<evidence type="ECO:0000256" key="4">
    <source>
        <dbReference type="ARBA" id="ARBA00022776"/>
    </source>
</evidence>
<sequence>MEKTPTQIVSELCSRLLQLSRPNKDSLVKLLREVANTLSKIDQPSATNKEKGLKLIEAELRPLKKSIIKHALLKNRDNDVSLLVTVCVSELFRILAPHLPFEDEYLRDIFTLFIAEFSELSDTVSPYFSKRAKILETVSRLKFCLLMLDEDCQDLVHEMFNMFFSLVREHHQQSLINQKSMKTQQRKANTQQTQHSLFNNILAIMSDVLEEEANSSFVVVILENLVKEGEDTTSGADKLASSLIERCADRLEPLICSFLTSCFMEKDSIQTNLKDSYHEIIFKISLIAPQMLLAVIPKLTQELLTDQVDVRIKALNLAGRIFAQPKHCLSSYVETYQDLYAEFLRRFSDKSAEVRMAALKCGKQCYFANPSGNKASGVLTAIQERLLDFDDRVRTQALIVACDIMKFNMKYVPLNLISEASERLRDKKISVRKKALQKLTEVYQDYCDKCSEGDMTITDNFEQIPCKILLLCCEKNCEEFRSQNLELVLSDDLFPRLLPVEERMRHWVQCFAIMNHIHLKSLNSILSQKRRLQNELRHCLTLWRKAKVDNIEEAQRKKKSYFVKLSACFPDASEAEDLFEKLDRMRDASIFDVLTLLLEELSSTNAQIIKEKFLKMIGVKHSLFEFLRILSTKCSPSIFSSEHVQCLLNQLCGSTSANTQLKAPSIKLLLVILNMFPSYLRGSEKQFLKLLEENDSAADELIVVLSKAAPYISVNFGDYYPVLEKVCLEGTRSQAKCAVSAISSLAGSSEKSVFSELCEMLMDSLLCGRNIPTTLQSLACVGQYSVLEYDNIYEDITSYIYRVFQAEPSDNQLPCDQSSGCCNSCKLKASAGERNSFASRLLVLIIFTLPFKPKIYGLKTLVKSFLPRHGQVVRKIDDLLNILKKTLKSQGHDGIKSCEDTGANVRLAAAKAVLLLSRKWDLHISPEVFRLTILMAKDSNAFITKTFLTKLYKLLTEHMIPSRYACAFSFSLSSPCRDLHDDSFRYINGFINKATRESRTCRDLDQRESLTDSPVYMTVFLIHVLAHDPEFPLEDCRDEHIYARFCGPLFSVLQVLLSINNNGFTIKETAPFLFCIFRAIKRAEDAVDSRKTPRLHILADIGYSAVNILNSIVVTSPQAPRSILLPSSLYSLTSITDNQNKAKSRTRNALEQSFIERIVHIFQSQISMHDQRCQKDSLAVGSEDKVLPPLLGNQIETSITGSTEASQNNTRCSRKRTHLGEHISCNSLSLRTVESEIPIKKLERHTTCAKESVKASVSNKITSSKHSGVVSALKDISNHGEAIIGQRIKLLSPTDGCFYPGTVEKFNSKSNSHKIIFDNGDVELVCLDSESWETLSHESMGQQERLGKETESYGSRNCVPEISHTLAKVTAQKQKTTTKQQNKKVPAKLNPPAAKSKKGNSDSGEGSVSEVTDTSDNIGPRRSRRQRIS</sequence>
<evidence type="ECO:0000256" key="6">
    <source>
        <dbReference type="ARBA" id="ARBA00023242"/>
    </source>
</evidence>